<dbReference type="EMBL" id="CM039431">
    <property type="protein sequence ID" value="KAI4334844.1"/>
    <property type="molecule type" value="Genomic_DNA"/>
</dbReference>
<comment type="caution">
    <text evidence="1">The sequence shown here is derived from an EMBL/GenBank/DDBJ whole genome shotgun (WGS) entry which is preliminary data.</text>
</comment>
<dbReference type="Proteomes" id="UP000828941">
    <property type="component" value="Chromosome 6"/>
</dbReference>
<evidence type="ECO:0000313" key="1">
    <source>
        <dbReference type="EMBL" id="KAI4334844.1"/>
    </source>
</evidence>
<proteinExistence type="predicted"/>
<gene>
    <name evidence="1" type="ORF">L6164_013553</name>
</gene>
<name>A0ACB9NEW3_BAUVA</name>
<protein>
    <submittedName>
        <fullName evidence="1">Uncharacterized protein</fullName>
    </submittedName>
</protein>
<evidence type="ECO:0000313" key="2">
    <source>
        <dbReference type="Proteomes" id="UP000828941"/>
    </source>
</evidence>
<sequence length="169" mass="19558">MGPFANRRCPHVPERPLLVFQSKGDFFYNMSKQRISYPRTIPYSDKFVCRGSVEGWLFMANDYWLHDHNFLSSFFWKPVTDSTMKLPSELKTTNKSVKNPRLLKMVTTSSTSSPDFLVVILFDDYFGSQLAFCKISSKSWTVIEPENDTKGGITEIAVFRESCMFYLTN</sequence>
<accession>A0ACB9NEW3</accession>
<organism evidence="1 2">
    <name type="scientific">Bauhinia variegata</name>
    <name type="common">Purple orchid tree</name>
    <name type="synonym">Phanera variegata</name>
    <dbReference type="NCBI Taxonomy" id="167791"/>
    <lineage>
        <taxon>Eukaryota</taxon>
        <taxon>Viridiplantae</taxon>
        <taxon>Streptophyta</taxon>
        <taxon>Embryophyta</taxon>
        <taxon>Tracheophyta</taxon>
        <taxon>Spermatophyta</taxon>
        <taxon>Magnoliopsida</taxon>
        <taxon>eudicotyledons</taxon>
        <taxon>Gunneridae</taxon>
        <taxon>Pentapetalae</taxon>
        <taxon>rosids</taxon>
        <taxon>fabids</taxon>
        <taxon>Fabales</taxon>
        <taxon>Fabaceae</taxon>
        <taxon>Cercidoideae</taxon>
        <taxon>Cercideae</taxon>
        <taxon>Bauhiniinae</taxon>
        <taxon>Bauhinia</taxon>
    </lineage>
</organism>
<reference evidence="1 2" key="1">
    <citation type="journal article" date="2022" name="DNA Res.">
        <title>Chromosomal-level genome assembly of the orchid tree Bauhinia variegata (Leguminosae; Cercidoideae) supports the allotetraploid origin hypothesis of Bauhinia.</title>
        <authorList>
            <person name="Zhong Y."/>
            <person name="Chen Y."/>
            <person name="Zheng D."/>
            <person name="Pang J."/>
            <person name="Liu Y."/>
            <person name="Luo S."/>
            <person name="Meng S."/>
            <person name="Qian L."/>
            <person name="Wei D."/>
            <person name="Dai S."/>
            <person name="Zhou R."/>
        </authorList>
    </citation>
    <scope>NUCLEOTIDE SEQUENCE [LARGE SCALE GENOMIC DNA]</scope>
    <source>
        <strain evidence="1">BV-YZ2020</strain>
    </source>
</reference>
<keyword evidence="2" id="KW-1185">Reference proteome</keyword>